<evidence type="ECO:0000313" key="2">
    <source>
        <dbReference type="EMBL" id="KAJ8954524.1"/>
    </source>
</evidence>
<reference evidence="2" key="1">
    <citation type="journal article" date="2023" name="Insect Mol. Biol.">
        <title>Genome sequencing provides insights into the evolution of gene families encoding plant cell wall-degrading enzymes in longhorned beetles.</title>
        <authorList>
            <person name="Shin N.R."/>
            <person name="Okamura Y."/>
            <person name="Kirsch R."/>
            <person name="Pauchet Y."/>
        </authorList>
    </citation>
    <scope>NUCLEOTIDE SEQUENCE</scope>
    <source>
        <strain evidence="2">AMC_N1</strain>
    </source>
</reference>
<organism evidence="2 3">
    <name type="scientific">Aromia moschata</name>
    <dbReference type="NCBI Taxonomy" id="1265417"/>
    <lineage>
        <taxon>Eukaryota</taxon>
        <taxon>Metazoa</taxon>
        <taxon>Ecdysozoa</taxon>
        <taxon>Arthropoda</taxon>
        <taxon>Hexapoda</taxon>
        <taxon>Insecta</taxon>
        <taxon>Pterygota</taxon>
        <taxon>Neoptera</taxon>
        <taxon>Endopterygota</taxon>
        <taxon>Coleoptera</taxon>
        <taxon>Polyphaga</taxon>
        <taxon>Cucujiformia</taxon>
        <taxon>Chrysomeloidea</taxon>
        <taxon>Cerambycidae</taxon>
        <taxon>Cerambycinae</taxon>
        <taxon>Callichromatini</taxon>
        <taxon>Aromia</taxon>
    </lineage>
</organism>
<keyword evidence="3" id="KW-1185">Reference proteome</keyword>
<sequence>MNWHGYSAEHNQMTQWGLMRGNTSRTIALGYIVRHHSLPGHLFDRSDHDRHCHSGSDQGQPDQFDKAEELRCWPKLTTKAGQHAPFQRGSAFDRWFDRDPSSR</sequence>
<name>A0AAV8YSV2_9CUCU</name>
<evidence type="ECO:0000256" key="1">
    <source>
        <dbReference type="SAM" id="MobiDB-lite"/>
    </source>
</evidence>
<gene>
    <name evidence="2" type="ORF">NQ318_000756</name>
</gene>
<protein>
    <submittedName>
        <fullName evidence="2">Uncharacterized protein</fullName>
    </submittedName>
</protein>
<dbReference type="AlphaFoldDB" id="A0AAV8YSV2"/>
<dbReference type="EMBL" id="JAPWTK010000047">
    <property type="protein sequence ID" value="KAJ8954524.1"/>
    <property type="molecule type" value="Genomic_DNA"/>
</dbReference>
<comment type="caution">
    <text evidence="2">The sequence shown here is derived from an EMBL/GenBank/DDBJ whole genome shotgun (WGS) entry which is preliminary data.</text>
</comment>
<proteinExistence type="predicted"/>
<dbReference type="Proteomes" id="UP001162162">
    <property type="component" value="Unassembled WGS sequence"/>
</dbReference>
<accession>A0AAV8YSV2</accession>
<feature type="region of interest" description="Disordered" evidence="1">
    <location>
        <begin position="81"/>
        <end position="103"/>
    </location>
</feature>
<feature type="compositionally biased region" description="Basic and acidic residues" evidence="1">
    <location>
        <begin position="94"/>
        <end position="103"/>
    </location>
</feature>
<evidence type="ECO:0000313" key="3">
    <source>
        <dbReference type="Proteomes" id="UP001162162"/>
    </source>
</evidence>